<name>A0A949N690_9ACTN</name>
<dbReference type="GO" id="GO:0009003">
    <property type="term" value="F:signal peptidase activity"/>
    <property type="evidence" value="ECO:0007669"/>
    <property type="project" value="UniProtKB-EC"/>
</dbReference>
<dbReference type="RefSeq" id="WP_211042057.1">
    <property type="nucleotide sequence ID" value="NZ_JAELVF020000001.1"/>
</dbReference>
<feature type="region of interest" description="Disordered" evidence="8">
    <location>
        <begin position="1"/>
        <end position="21"/>
    </location>
</feature>
<evidence type="ECO:0000256" key="1">
    <source>
        <dbReference type="ARBA" id="ARBA00000677"/>
    </source>
</evidence>
<dbReference type="SUPFAM" id="SSF51306">
    <property type="entry name" value="LexA/Signal peptidase"/>
    <property type="match status" value="1"/>
</dbReference>
<feature type="domain" description="Peptidase S26" evidence="9">
    <location>
        <begin position="36"/>
        <end position="217"/>
    </location>
</feature>
<dbReference type="CDD" id="cd06530">
    <property type="entry name" value="S26_SPase_I"/>
    <property type="match status" value="1"/>
</dbReference>
<dbReference type="GO" id="GO:0005886">
    <property type="term" value="C:plasma membrane"/>
    <property type="evidence" value="ECO:0007669"/>
    <property type="project" value="UniProtKB-SubCell"/>
</dbReference>
<dbReference type="InterPro" id="IPR019533">
    <property type="entry name" value="Peptidase_S26"/>
</dbReference>
<comment type="catalytic activity">
    <reaction evidence="1 7">
        <text>Cleavage of hydrophobic, N-terminal signal or leader sequences from secreted and periplasmic proteins.</text>
        <dbReference type="EC" id="3.4.21.89"/>
    </reaction>
</comment>
<comment type="similarity">
    <text evidence="3 7">Belongs to the peptidase S26 family.</text>
</comment>
<dbReference type="InterPro" id="IPR036286">
    <property type="entry name" value="LexA/Signal_pep-like_sf"/>
</dbReference>
<keyword evidence="11" id="KW-1185">Reference proteome</keyword>
<comment type="subcellular location">
    <subcellularLocation>
        <location evidence="2">Cell membrane</location>
        <topology evidence="2">Single-pass type II membrane protein</topology>
    </subcellularLocation>
    <subcellularLocation>
        <location evidence="7">Membrane</location>
        <topology evidence="7">Single-pass type II membrane protein</topology>
    </subcellularLocation>
</comment>
<accession>A0A949N690</accession>
<evidence type="ECO:0000256" key="8">
    <source>
        <dbReference type="SAM" id="MobiDB-lite"/>
    </source>
</evidence>
<dbReference type="GO" id="GO:0006465">
    <property type="term" value="P:signal peptide processing"/>
    <property type="evidence" value="ECO:0007669"/>
    <property type="project" value="InterPro"/>
</dbReference>
<feature type="transmembrane region" description="Helical" evidence="7">
    <location>
        <begin position="26"/>
        <end position="48"/>
    </location>
</feature>
<protein>
    <recommendedName>
        <fullName evidence="4 7">Signal peptidase I</fullName>
        <ecNumber evidence="4 7">3.4.21.89</ecNumber>
    </recommendedName>
</protein>
<dbReference type="Pfam" id="PF10502">
    <property type="entry name" value="Peptidase_S26"/>
    <property type="match status" value="1"/>
</dbReference>
<dbReference type="GO" id="GO:0004252">
    <property type="term" value="F:serine-type endopeptidase activity"/>
    <property type="evidence" value="ECO:0007669"/>
    <property type="project" value="InterPro"/>
</dbReference>
<dbReference type="AlphaFoldDB" id="A0A949N690"/>
<dbReference type="InterPro" id="IPR019758">
    <property type="entry name" value="Pept_S26A_signal_pept_1_CS"/>
</dbReference>
<evidence type="ECO:0000256" key="2">
    <source>
        <dbReference type="ARBA" id="ARBA00004401"/>
    </source>
</evidence>
<reference evidence="10" key="1">
    <citation type="submission" date="2021-06" db="EMBL/GenBank/DDBJ databases">
        <title>Sequencing of actinobacteria type strains.</title>
        <authorList>
            <person name="Nguyen G.-S."/>
            <person name="Wentzel A."/>
        </authorList>
    </citation>
    <scope>NUCLEOTIDE SEQUENCE</scope>
    <source>
        <strain evidence="10">P38-E01</strain>
    </source>
</reference>
<evidence type="ECO:0000256" key="5">
    <source>
        <dbReference type="ARBA" id="ARBA00022801"/>
    </source>
</evidence>
<evidence type="ECO:0000256" key="6">
    <source>
        <dbReference type="PIRSR" id="PIRSR600223-1"/>
    </source>
</evidence>
<evidence type="ECO:0000256" key="4">
    <source>
        <dbReference type="ARBA" id="ARBA00013208"/>
    </source>
</evidence>
<feature type="compositionally biased region" description="Basic and acidic residues" evidence="8">
    <location>
        <begin position="8"/>
        <end position="18"/>
    </location>
</feature>
<keyword evidence="5 7" id="KW-0378">Hydrolase</keyword>
<dbReference type="EC" id="3.4.21.89" evidence="4 7"/>
<organism evidence="10 11">
    <name type="scientific">Streptomyces tardus</name>
    <dbReference type="NCBI Taxonomy" id="2780544"/>
    <lineage>
        <taxon>Bacteria</taxon>
        <taxon>Bacillati</taxon>
        <taxon>Actinomycetota</taxon>
        <taxon>Actinomycetes</taxon>
        <taxon>Kitasatosporales</taxon>
        <taxon>Streptomycetaceae</taxon>
        <taxon>Streptomyces</taxon>
    </lineage>
</organism>
<proteinExistence type="inferred from homology"/>
<comment type="caution">
    <text evidence="10">The sequence shown here is derived from an EMBL/GenBank/DDBJ whole genome shotgun (WGS) entry which is preliminary data.</text>
</comment>
<dbReference type="Gene3D" id="2.10.109.10">
    <property type="entry name" value="Umud Fragment, subunit A"/>
    <property type="match status" value="1"/>
</dbReference>
<keyword evidence="7" id="KW-0472">Membrane</keyword>
<evidence type="ECO:0000313" key="10">
    <source>
        <dbReference type="EMBL" id="MBU7596136.1"/>
    </source>
</evidence>
<evidence type="ECO:0000313" key="11">
    <source>
        <dbReference type="Proteomes" id="UP000694501"/>
    </source>
</evidence>
<dbReference type="EMBL" id="JAELVF020000001">
    <property type="protein sequence ID" value="MBU7596136.1"/>
    <property type="molecule type" value="Genomic_DNA"/>
</dbReference>
<sequence>MDTSAQQPERDRSPDPSRGRVGRSRFVRAALVGGGLIAVLMLFSGLVAQPYAIPSGSMANTLEPGDRILVNKLAYRFGNLPQRGDVVVFDGTGSFTEATESDPLGDLVRSAGAVVGLASPPGSDYVKRVVGTEGDRIKCCDSTGRLEVNGKPLEEPYIHPQDRPSEVPFDTVVPIGRLWVMGDHRSDSQDSRHFLGHPGGGTVPVDKVIGRVERVIWPIGRWADIGASRG</sequence>
<dbReference type="InterPro" id="IPR000223">
    <property type="entry name" value="Pept_S26A_signal_pept_1"/>
</dbReference>
<keyword evidence="7" id="KW-0645">Protease</keyword>
<dbReference type="PROSITE" id="PS00761">
    <property type="entry name" value="SPASE_I_3"/>
    <property type="match status" value="1"/>
</dbReference>
<keyword evidence="7" id="KW-1133">Transmembrane helix</keyword>
<dbReference type="PRINTS" id="PR00727">
    <property type="entry name" value="LEADERPTASE"/>
</dbReference>
<evidence type="ECO:0000256" key="7">
    <source>
        <dbReference type="RuleBase" id="RU362042"/>
    </source>
</evidence>
<feature type="active site" evidence="6">
    <location>
        <position position="57"/>
    </location>
</feature>
<dbReference type="NCBIfam" id="TIGR02227">
    <property type="entry name" value="sigpep_I_bact"/>
    <property type="match status" value="1"/>
</dbReference>
<keyword evidence="7" id="KW-0812">Transmembrane</keyword>
<evidence type="ECO:0000256" key="3">
    <source>
        <dbReference type="ARBA" id="ARBA00009370"/>
    </source>
</evidence>
<dbReference type="PANTHER" id="PTHR43390:SF1">
    <property type="entry name" value="CHLOROPLAST PROCESSING PEPTIDASE"/>
    <property type="match status" value="1"/>
</dbReference>
<evidence type="ECO:0000259" key="9">
    <source>
        <dbReference type="Pfam" id="PF10502"/>
    </source>
</evidence>
<dbReference type="Proteomes" id="UP000694501">
    <property type="component" value="Unassembled WGS sequence"/>
</dbReference>
<gene>
    <name evidence="10" type="primary">lepB</name>
    <name evidence="10" type="ORF">JGS22_000420</name>
</gene>
<dbReference type="PANTHER" id="PTHR43390">
    <property type="entry name" value="SIGNAL PEPTIDASE I"/>
    <property type="match status" value="1"/>
</dbReference>
<feature type="active site" evidence="6">
    <location>
        <position position="127"/>
    </location>
</feature>